<organism evidence="1">
    <name type="scientific">viral metagenome</name>
    <dbReference type="NCBI Taxonomy" id="1070528"/>
    <lineage>
        <taxon>unclassified sequences</taxon>
        <taxon>metagenomes</taxon>
        <taxon>organismal metagenomes</taxon>
    </lineage>
</organism>
<dbReference type="AlphaFoldDB" id="A0A6H1ZMR2"/>
<sequence>MAEEHITPTARLKSTTLNKYLKQAVEPIFRKSFLLGALKAYKRLRYNEGGLKLEWRPRFRRDTITAGRGTATTITFPIMNVHKTATLPWRNYWMGCSIHEFEKLANKGESAWFNIVQGIVDQKIDDFMDDLRFKMYLDGNAAASNRDLHGLESWHSDDGTTVGTTGYVGNPNDTYAGQSTALGVSGTWTAPTGYGWPLGATGEVEYCWWSPLNVDYGASLGGATNSWSNQWQQAINFGVSYLEKLQGVRPDVCLLDSELLRQAQDSLISVQTFELTQRSKLTDAGFQTLAHNGVEFHSEMGVTADCGYLIPFSKLHLHSMQPQLVMTEKDHDITTLTDLIALKAWIQLRAESPAFFGKLRRITALGT</sequence>
<protein>
    <submittedName>
        <fullName evidence="1">Putative structural protein</fullName>
    </submittedName>
</protein>
<dbReference type="EMBL" id="MT144105">
    <property type="protein sequence ID" value="QJA48844.1"/>
    <property type="molecule type" value="Genomic_DNA"/>
</dbReference>
<gene>
    <name evidence="1" type="ORF">TM448A01166_0016</name>
    <name evidence="2" type="ORF">TM448B00801_0018</name>
</gene>
<dbReference type="EMBL" id="MT144661">
    <property type="protein sequence ID" value="QJH96760.1"/>
    <property type="molecule type" value="Genomic_DNA"/>
</dbReference>
<reference evidence="1" key="1">
    <citation type="submission" date="2020-03" db="EMBL/GenBank/DDBJ databases">
        <title>The deep terrestrial virosphere.</title>
        <authorList>
            <person name="Holmfeldt K."/>
            <person name="Nilsson E."/>
            <person name="Simone D."/>
            <person name="Lopez-Fernandez M."/>
            <person name="Wu X."/>
            <person name="de Brujin I."/>
            <person name="Lundin D."/>
            <person name="Andersson A."/>
            <person name="Bertilsson S."/>
            <person name="Dopson M."/>
        </authorList>
    </citation>
    <scope>NUCLEOTIDE SEQUENCE</scope>
    <source>
        <strain evidence="1">TM448A01166</strain>
        <strain evidence="2">TM448B00801</strain>
    </source>
</reference>
<accession>A0A6H1ZMR2</accession>
<proteinExistence type="predicted"/>
<name>A0A6H1ZMR2_9ZZZZ</name>
<evidence type="ECO:0000313" key="2">
    <source>
        <dbReference type="EMBL" id="QJH96760.1"/>
    </source>
</evidence>
<evidence type="ECO:0000313" key="1">
    <source>
        <dbReference type="EMBL" id="QJA48844.1"/>
    </source>
</evidence>